<dbReference type="InterPro" id="IPR029058">
    <property type="entry name" value="AB_hydrolase_fold"/>
</dbReference>
<sequence>MNSMSTTLIVPGLRSSGPTHWQTWLERRVSGSVRITQRDWNDPHLPEWSARVRREIARATGPIFIAGHSFGALASVQAASDHAERITGALLVAPADPEAFGVAEFLPTKPLGFPVIVVASRNDPWMAIDKARRWADLWRADFIDLGEAGHINSEAGFGPWPEGLALLERLRRAGEFRSAAERLAALDLSQSQPLQRHWLARKRYALGRGAQSIDHRDLAGAAALLRAAGWTVGAPNVTTHGAR</sequence>
<evidence type="ECO:0000313" key="1">
    <source>
        <dbReference type="EMBL" id="SFV26624.1"/>
    </source>
</evidence>
<dbReference type="EMBL" id="FPCH01000001">
    <property type="protein sequence ID" value="SFV26624.1"/>
    <property type="molecule type" value="Genomic_DNA"/>
</dbReference>
<organism evidence="1 2">
    <name type="scientific">Hyphomicrobium facile</name>
    <dbReference type="NCBI Taxonomy" id="51670"/>
    <lineage>
        <taxon>Bacteria</taxon>
        <taxon>Pseudomonadati</taxon>
        <taxon>Pseudomonadota</taxon>
        <taxon>Alphaproteobacteria</taxon>
        <taxon>Hyphomicrobiales</taxon>
        <taxon>Hyphomicrobiaceae</taxon>
        <taxon>Hyphomicrobium</taxon>
    </lineage>
</organism>
<proteinExistence type="predicted"/>
<evidence type="ECO:0008006" key="3">
    <source>
        <dbReference type="Google" id="ProtNLM"/>
    </source>
</evidence>
<keyword evidence="2" id="KW-1185">Reference proteome</keyword>
<dbReference type="InterPro" id="IPR010662">
    <property type="entry name" value="RBBP9/YdeN"/>
</dbReference>
<dbReference type="Proteomes" id="UP000199423">
    <property type="component" value="Unassembled WGS sequence"/>
</dbReference>
<accession>A0A1I7MW70</accession>
<dbReference type="GO" id="GO:0016787">
    <property type="term" value="F:hydrolase activity"/>
    <property type="evidence" value="ECO:0007669"/>
    <property type="project" value="InterPro"/>
</dbReference>
<reference evidence="2" key="1">
    <citation type="submission" date="2016-10" db="EMBL/GenBank/DDBJ databases">
        <authorList>
            <person name="Varghese N."/>
            <person name="Submissions S."/>
        </authorList>
    </citation>
    <scope>NUCLEOTIDE SEQUENCE [LARGE SCALE GENOMIC DNA]</scope>
    <source>
        <strain evidence="2">DSM 1565</strain>
    </source>
</reference>
<dbReference type="Gene3D" id="3.40.50.1820">
    <property type="entry name" value="alpha/beta hydrolase"/>
    <property type="match status" value="1"/>
</dbReference>
<dbReference type="Pfam" id="PF06821">
    <property type="entry name" value="Ser_hydrolase"/>
    <property type="match status" value="1"/>
</dbReference>
<dbReference type="STRING" id="51670.SAMN04488557_0537"/>
<protein>
    <recommendedName>
        <fullName evidence="3">Alpha/beta hydrolase family protein</fullName>
    </recommendedName>
</protein>
<evidence type="ECO:0000313" key="2">
    <source>
        <dbReference type="Proteomes" id="UP000199423"/>
    </source>
</evidence>
<gene>
    <name evidence="1" type="ORF">SAMN04488557_0537</name>
</gene>
<dbReference type="AlphaFoldDB" id="A0A1I7MW70"/>
<dbReference type="SUPFAM" id="SSF53474">
    <property type="entry name" value="alpha/beta-Hydrolases"/>
    <property type="match status" value="1"/>
</dbReference>
<name>A0A1I7MW70_9HYPH</name>